<evidence type="ECO:0000313" key="7">
    <source>
        <dbReference type="WBParaSite" id="scaffold626_cov214.g1451"/>
    </source>
</evidence>
<dbReference type="SUPFAM" id="SSF55120">
    <property type="entry name" value="Pseudouridine synthase"/>
    <property type="match status" value="1"/>
</dbReference>
<name>A0A915N2J9_MELJA</name>
<sequence length="433" mass="50577">MQGDWGFRKLMSWLGCDGYLFPSNTKNTASERGIVCTCKLCENCSTRLFNEQGTSKQILTSTSVNAYLILMQEDIVFRKFLFWLRYDGSRFSSMAKGAAPHTGASVFKLFESCLARLFEEDCSKILSTTVSRTDAKVHALRTPFLVKPPNERTSIIIQNPISRSKFVDDFNDLIKNVGFEHSMKLLEITPVAKGFNPNFHVSYRRYVYRIRRFYSMDAYLKSRQTDQQSLIDLAEFDYSWTQPPSFNVEKANEMCAILRRPGLDYASFYFHKMGDRLKGKNFKTTTDRRWPRLLQIYRGEPYFLPDEDAEYFNIEFVAHGFLRQQIRRMVSLISLAARKIDHAKFVAEFLLKDPDPTKYHQSGMKLAPPNGLFLADVVYDPRMFSTPIPFYPNAWDEEINEDIKLESEEEDDEEGVEYYDEREERRQLKLQAF</sequence>
<evidence type="ECO:0000313" key="6">
    <source>
        <dbReference type="Proteomes" id="UP000887561"/>
    </source>
</evidence>
<dbReference type="WBParaSite" id="scaffold626_cov214.g1451">
    <property type="protein sequence ID" value="scaffold626_cov214.g1451"/>
    <property type="gene ID" value="scaffold626_cov214.g1451"/>
</dbReference>
<keyword evidence="6" id="KW-1185">Reference proteome</keyword>
<dbReference type="Gene3D" id="3.30.70.580">
    <property type="entry name" value="Pseudouridine synthase I, catalytic domain, N-terminal subdomain"/>
    <property type="match status" value="1"/>
</dbReference>
<dbReference type="InterPro" id="IPR020095">
    <property type="entry name" value="PsdUridine_synth_TruA_C"/>
</dbReference>
<dbReference type="Gene3D" id="3.30.70.660">
    <property type="entry name" value="Pseudouridine synthase I, catalytic domain, C-terminal subdomain"/>
    <property type="match status" value="1"/>
</dbReference>
<dbReference type="InterPro" id="IPR020097">
    <property type="entry name" value="PsdUridine_synth_TruA_a/b_dom"/>
</dbReference>
<feature type="domain" description="Pseudouridine synthase I TruA alpha/beta" evidence="5">
    <location>
        <begin position="305"/>
        <end position="380"/>
    </location>
</feature>
<keyword evidence="2 4" id="KW-0819">tRNA processing</keyword>
<reference evidence="7" key="1">
    <citation type="submission" date="2022-11" db="UniProtKB">
        <authorList>
            <consortium name="WormBaseParasite"/>
        </authorList>
    </citation>
    <scope>IDENTIFICATION</scope>
</reference>
<comment type="similarity">
    <text evidence="1 4">Belongs to the tRNA pseudouridine synthase TruA family.</text>
</comment>
<dbReference type="PANTHER" id="PTHR11142:SF0">
    <property type="entry name" value="TRNA PSEUDOURIDINE SYNTHASE-LIKE 1"/>
    <property type="match status" value="1"/>
</dbReference>
<keyword evidence="3 4" id="KW-0413">Isomerase</keyword>
<proteinExistence type="inferred from homology"/>
<dbReference type="PANTHER" id="PTHR11142">
    <property type="entry name" value="PSEUDOURIDYLATE SYNTHASE"/>
    <property type="match status" value="1"/>
</dbReference>
<dbReference type="Proteomes" id="UP000887561">
    <property type="component" value="Unplaced"/>
</dbReference>
<comment type="catalytic activity">
    <reaction evidence="4">
        <text>uridine(38/39/40) in tRNA = pseudouridine(38/39/40) in tRNA</text>
        <dbReference type="Rhea" id="RHEA:22376"/>
        <dbReference type="Rhea" id="RHEA-COMP:10085"/>
        <dbReference type="Rhea" id="RHEA-COMP:10087"/>
        <dbReference type="ChEBI" id="CHEBI:65314"/>
        <dbReference type="ChEBI" id="CHEBI:65315"/>
        <dbReference type="EC" id="5.4.99.12"/>
    </reaction>
</comment>
<dbReference type="InterPro" id="IPR020094">
    <property type="entry name" value="TruA/RsuA/RluB/E/F_N"/>
</dbReference>
<dbReference type="InterPro" id="IPR020103">
    <property type="entry name" value="PsdUridine_synth_cat_dom_sf"/>
</dbReference>
<dbReference type="InterPro" id="IPR001406">
    <property type="entry name" value="PsdUridine_synth_TruA"/>
</dbReference>
<protein>
    <recommendedName>
        <fullName evidence="4">tRNA pseudouridine synthase</fullName>
        <ecNumber evidence="4">5.4.99.12</ecNumber>
    </recommendedName>
</protein>
<dbReference type="EC" id="5.4.99.12" evidence="4"/>
<evidence type="ECO:0000256" key="4">
    <source>
        <dbReference type="RuleBase" id="RU003792"/>
    </source>
</evidence>
<accession>A0A915N2J9</accession>
<dbReference type="GO" id="GO:0031119">
    <property type="term" value="P:tRNA pseudouridine synthesis"/>
    <property type="evidence" value="ECO:0007669"/>
    <property type="project" value="TreeGrafter"/>
</dbReference>
<evidence type="ECO:0000259" key="5">
    <source>
        <dbReference type="Pfam" id="PF01416"/>
    </source>
</evidence>
<evidence type="ECO:0000256" key="1">
    <source>
        <dbReference type="ARBA" id="ARBA00009375"/>
    </source>
</evidence>
<organism evidence="6 7">
    <name type="scientific">Meloidogyne javanica</name>
    <name type="common">Root-knot nematode worm</name>
    <dbReference type="NCBI Taxonomy" id="6303"/>
    <lineage>
        <taxon>Eukaryota</taxon>
        <taxon>Metazoa</taxon>
        <taxon>Ecdysozoa</taxon>
        <taxon>Nematoda</taxon>
        <taxon>Chromadorea</taxon>
        <taxon>Rhabditida</taxon>
        <taxon>Tylenchina</taxon>
        <taxon>Tylenchomorpha</taxon>
        <taxon>Tylenchoidea</taxon>
        <taxon>Meloidogynidae</taxon>
        <taxon>Meloidogyninae</taxon>
        <taxon>Meloidogyne</taxon>
        <taxon>Meloidogyne incognita group</taxon>
    </lineage>
</organism>
<dbReference type="GO" id="GO:0003723">
    <property type="term" value="F:RNA binding"/>
    <property type="evidence" value="ECO:0007669"/>
    <property type="project" value="InterPro"/>
</dbReference>
<dbReference type="Pfam" id="PF01416">
    <property type="entry name" value="PseudoU_synth_1"/>
    <property type="match status" value="1"/>
</dbReference>
<evidence type="ECO:0000256" key="3">
    <source>
        <dbReference type="ARBA" id="ARBA00023235"/>
    </source>
</evidence>
<dbReference type="AlphaFoldDB" id="A0A915N2J9"/>
<evidence type="ECO:0000256" key="2">
    <source>
        <dbReference type="ARBA" id="ARBA00022694"/>
    </source>
</evidence>
<dbReference type="GO" id="GO:0160147">
    <property type="term" value="F:tRNA pseudouridine(38-40) synthase activity"/>
    <property type="evidence" value="ECO:0007669"/>
    <property type="project" value="UniProtKB-EC"/>
</dbReference>